<organism evidence="2 3">
    <name type="scientific">Occultella glacieicola</name>
    <dbReference type="NCBI Taxonomy" id="2518684"/>
    <lineage>
        <taxon>Bacteria</taxon>
        <taxon>Bacillati</taxon>
        <taxon>Actinomycetota</taxon>
        <taxon>Actinomycetes</taxon>
        <taxon>Micrococcales</taxon>
        <taxon>Ruaniaceae</taxon>
        <taxon>Occultella</taxon>
    </lineage>
</organism>
<evidence type="ECO:0000313" key="2">
    <source>
        <dbReference type="EMBL" id="TDE91576.1"/>
    </source>
</evidence>
<evidence type="ECO:0000259" key="1">
    <source>
        <dbReference type="Pfam" id="PF12728"/>
    </source>
</evidence>
<dbReference type="Proteomes" id="UP000504882">
    <property type="component" value="Unassembled WGS sequence"/>
</dbReference>
<comment type="caution">
    <text evidence="2">The sequence shown here is derived from an EMBL/GenBank/DDBJ whole genome shotgun (WGS) entry which is preliminary data.</text>
</comment>
<dbReference type="InterPro" id="IPR009061">
    <property type="entry name" value="DNA-bd_dom_put_sf"/>
</dbReference>
<evidence type="ECO:0000313" key="3">
    <source>
        <dbReference type="Proteomes" id="UP000504882"/>
    </source>
</evidence>
<keyword evidence="2" id="KW-0238">DNA-binding</keyword>
<feature type="domain" description="Helix-turn-helix" evidence="1">
    <location>
        <begin position="17"/>
        <end position="67"/>
    </location>
</feature>
<reference evidence="2 3" key="1">
    <citation type="submission" date="2019-03" db="EMBL/GenBank/DDBJ databases">
        <title>Genomic features of bacteria from cold environments.</title>
        <authorList>
            <person name="Shen L."/>
        </authorList>
    </citation>
    <scope>NUCLEOTIDE SEQUENCE [LARGE SCALE GENOMIC DNA]</scope>
    <source>
        <strain evidence="3">T3246-1</strain>
    </source>
</reference>
<protein>
    <submittedName>
        <fullName evidence="2">DNA-binding protein</fullName>
    </submittedName>
</protein>
<accession>A0ABY2E233</accession>
<gene>
    <name evidence="2" type="ORF">EXU48_15635</name>
</gene>
<dbReference type="EMBL" id="SMNA01000007">
    <property type="protein sequence ID" value="TDE91576.1"/>
    <property type="molecule type" value="Genomic_DNA"/>
</dbReference>
<dbReference type="SUPFAM" id="SSF46955">
    <property type="entry name" value="Putative DNA-binding domain"/>
    <property type="match status" value="1"/>
</dbReference>
<dbReference type="InterPro" id="IPR041657">
    <property type="entry name" value="HTH_17"/>
</dbReference>
<proteinExistence type="predicted"/>
<keyword evidence="3" id="KW-1185">Reference proteome</keyword>
<name>A0ABY2E233_9MICO</name>
<dbReference type="GO" id="GO:0003677">
    <property type="term" value="F:DNA binding"/>
    <property type="evidence" value="ECO:0007669"/>
    <property type="project" value="UniProtKB-KW"/>
</dbReference>
<dbReference type="Pfam" id="PF12728">
    <property type="entry name" value="HTH_17"/>
    <property type="match status" value="1"/>
</dbReference>
<sequence length="69" mass="7421">MPILADMTTTAAELIGSKEACRLLDVDRATLVRRVWDGTLTPVTKMPGKNGAYVFARADIAALAEERAS</sequence>